<dbReference type="RefSeq" id="WP_154473548.1">
    <property type="nucleotide sequence ID" value="NZ_DBEWUL010000060.1"/>
</dbReference>
<keyword evidence="3" id="KW-0732">Signal</keyword>
<dbReference type="PROSITE" id="PS51170">
    <property type="entry name" value="CW"/>
    <property type="match status" value="1"/>
</dbReference>
<evidence type="ECO:0000256" key="3">
    <source>
        <dbReference type="SAM" id="SignalP"/>
    </source>
</evidence>
<dbReference type="AlphaFoldDB" id="A0A7X2NNQ9"/>
<dbReference type="SUPFAM" id="SSF69360">
    <property type="entry name" value="Cell wall binding repeat"/>
    <property type="match status" value="1"/>
</dbReference>
<feature type="repeat" description="Cell wall-binding" evidence="2">
    <location>
        <begin position="264"/>
        <end position="283"/>
    </location>
</feature>
<evidence type="ECO:0008006" key="6">
    <source>
        <dbReference type="Google" id="ProtNLM"/>
    </source>
</evidence>
<keyword evidence="5" id="KW-1185">Reference proteome</keyword>
<protein>
    <recommendedName>
        <fullName evidence="6">Autolysin</fullName>
    </recommendedName>
</protein>
<evidence type="ECO:0000256" key="2">
    <source>
        <dbReference type="PROSITE-ProRule" id="PRU00591"/>
    </source>
</evidence>
<evidence type="ECO:0000313" key="5">
    <source>
        <dbReference type="Proteomes" id="UP000429958"/>
    </source>
</evidence>
<reference evidence="4 5" key="1">
    <citation type="submission" date="2019-08" db="EMBL/GenBank/DDBJ databases">
        <title>In-depth cultivation of the pig gut microbiome towards novel bacterial diversity and tailored functional studies.</title>
        <authorList>
            <person name="Wylensek D."/>
            <person name="Hitch T.C.A."/>
            <person name="Clavel T."/>
        </authorList>
    </citation>
    <scope>NUCLEOTIDE SEQUENCE [LARGE SCALE GENOMIC DNA]</scope>
    <source>
        <strain evidence="4 5">WCA-389-WT-23D1</strain>
    </source>
</reference>
<dbReference type="Proteomes" id="UP000429958">
    <property type="component" value="Unassembled WGS sequence"/>
</dbReference>
<dbReference type="EMBL" id="VUMD01000018">
    <property type="protein sequence ID" value="MSS38105.1"/>
    <property type="molecule type" value="Genomic_DNA"/>
</dbReference>
<gene>
    <name evidence="4" type="ORF">FYJ39_16560</name>
</gene>
<dbReference type="Pfam" id="PF19127">
    <property type="entry name" value="Choline_bind_3"/>
    <property type="match status" value="1"/>
</dbReference>
<proteinExistence type="predicted"/>
<comment type="caution">
    <text evidence="4">The sequence shown here is derived from an EMBL/GenBank/DDBJ whole genome shotgun (WGS) entry which is preliminary data.</text>
</comment>
<organism evidence="4 5">
    <name type="scientific">Clostridium porci</name>
    <dbReference type="NCBI Taxonomy" id="2605778"/>
    <lineage>
        <taxon>Bacteria</taxon>
        <taxon>Bacillati</taxon>
        <taxon>Bacillota</taxon>
        <taxon>Clostridia</taxon>
        <taxon>Eubacteriales</taxon>
        <taxon>Clostridiaceae</taxon>
        <taxon>Clostridium</taxon>
    </lineage>
</organism>
<dbReference type="InterPro" id="IPR018337">
    <property type="entry name" value="Cell_wall/Cho-bd_repeat"/>
</dbReference>
<feature type="signal peptide" evidence="3">
    <location>
        <begin position="1"/>
        <end position="27"/>
    </location>
</feature>
<accession>A0A7X2NNQ9</accession>
<keyword evidence="1" id="KW-0677">Repeat</keyword>
<dbReference type="Gene3D" id="2.10.270.10">
    <property type="entry name" value="Cholin Binding"/>
    <property type="match status" value="1"/>
</dbReference>
<name>A0A7X2NNQ9_9CLOT</name>
<sequence>MRKTGIFAVIVGLALAMTASVSFLSFAKEERDPVDTIELSFYSDIKAGEAGGKVDVTLNSGQCSVSSVDIVNEREYWLGGDKPKVEVWLSADRGYYFKKSGKSAFHFSENGDKVHYVSSSSKNDKEELKLTVTLEKLDKEDADLSVSGLAWDEDRGIANWDYQDIAQYYRVRLCHRNTGSGNGEEGIGPVYTVKENSFDFSGEISNTGSYYFKVKAVDARNNSGSWDESPYMEIDEEDIIRFSGQWMQDSKGWWFRNPDGSYTKKGWQCIRSKWYFFDEAGYMKTGWIPWGGKLYYCGDNGSMLVSTITPDGFAVGADGARIN</sequence>
<evidence type="ECO:0000313" key="4">
    <source>
        <dbReference type="EMBL" id="MSS38105.1"/>
    </source>
</evidence>
<feature type="chain" id="PRO_5030972241" description="Autolysin" evidence="3">
    <location>
        <begin position="28"/>
        <end position="323"/>
    </location>
</feature>
<evidence type="ECO:0000256" key="1">
    <source>
        <dbReference type="ARBA" id="ARBA00022737"/>
    </source>
</evidence>